<organism evidence="2 3">
    <name type="scientific">Chlamydomonas reinhardtii</name>
    <name type="common">Chlamydomonas smithii</name>
    <dbReference type="NCBI Taxonomy" id="3055"/>
    <lineage>
        <taxon>Eukaryota</taxon>
        <taxon>Viridiplantae</taxon>
        <taxon>Chlorophyta</taxon>
        <taxon>core chlorophytes</taxon>
        <taxon>Chlorophyceae</taxon>
        <taxon>CS clade</taxon>
        <taxon>Chlamydomonadales</taxon>
        <taxon>Chlamydomonadaceae</taxon>
        <taxon>Chlamydomonas</taxon>
    </lineage>
</organism>
<feature type="compositionally biased region" description="Pro residues" evidence="1">
    <location>
        <begin position="391"/>
        <end position="402"/>
    </location>
</feature>
<feature type="compositionally biased region" description="Gly residues" evidence="1">
    <location>
        <begin position="485"/>
        <end position="506"/>
    </location>
</feature>
<dbReference type="Gene3D" id="3.30.900.20">
    <property type="match status" value="1"/>
</dbReference>
<gene>
    <name evidence="2" type="ORF">CHLRE_08g365351v5</name>
</gene>
<proteinExistence type="predicted"/>
<feature type="compositionally biased region" description="Pro residues" evidence="1">
    <location>
        <begin position="176"/>
        <end position="194"/>
    </location>
</feature>
<protein>
    <submittedName>
        <fullName evidence="2">Uncharacterized protein</fullName>
    </submittedName>
</protein>
<reference evidence="2 3" key="1">
    <citation type="journal article" date="2007" name="Science">
        <title>The Chlamydomonas genome reveals the evolution of key animal and plant functions.</title>
        <authorList>
            <person name="Merchant S.S."/>
            <person name="Prochnik S.E."/>
            <person name="Vallon O."/>
            <person name="Harris E.H."/>
            <person name="Karpowicz S.J."/>
            <person name="Witman G.B."/>
            <person name="Terry A."/>
            <person name="Salamov A."/>
            <person name="Fritz-Laylin L.K."/>
            <person name="Marechal-Drouard L."/>
            <person name="Marshall W.F."/>
            <person name="Qu L.H."/>
            <person name="Nelson D.R."/>
            <person name="Sanderfoot A.A."/>
            <person name="Spalding M.H."/>
            <person name="Kapitonov V.V."/>
            <person name="Ren Q."/>
            <person name="Ferris P."/>
            <person name="Lindquist E."/>
            <person name="Shapiro H."/>
            <person name="Lucas S.M."/>
            <person name="Grimwood J."/>
            <person name="Schmutz J."/>
            <person name="Cardol P."/>
            <person name="Cerutti H."/>
            <person name="Chanfreau G."/>
            <person name="Chen C.L."/>
            <person name="Cognat V."/>
            <person name="Croft M.T."/>
            <person name="Dent R."/>
            <person name="Dutcher S."/>
            <person name="Fernandez E."/>
            <person name="Fukuzawa H."/>
            <person name="Gonzalez-Ballester D."/>
            <person name="Gonzalez-Halphen D."/>
            <person name="Hallmann A."/>
            <person name="Hanikenne M."/>
            <person name="Hippler M."/>
            <person name="Inwood W."/>
            <person name="Jabbari K."/>
            <person name="Kalanon M."/>
            <person name="Kuras R."/>
            <person name="Lefebvre P.A."/>
            <person name="Lemaire S.D."/>
            <person name="Lobanov A.V."/>
            <person name="Lohr M."/>
            <person name="Manuell A."/>
            <person name="Meier I."/>
            <person name="Mets L."/>
            <person name="Mittag M."/>
            <person name="Mittelmeier T."/>
            <person name="Moroney J.V."/>
            <person name="Moseley J."/>
            <person name="Napoli C."/>
            <person name="Nedelcu A.M."/>
            <person name="Niyogi K."/>
            <person name="Novoselov S.V."/>
            <person name="Paulsen I.T."/>
            <person name="Pazour G."/>
            <person name="Purton S."/>
            <person name="Ral J.P."/>
            <person name="Riano-Pachon D.M."/>
            <person name="Riekhof W."/>
            <person name="Rymarquis L."/>
            <person name="Schroda M."/>
            <person name="Stern D."/>
            <person name="Umen J."/>
            <person name="Willows R."/>
            <person name="Wilson N."/>
            <person name="Zimmer S.L."/>
            <person name="Allmer J."/>
            <person name="Balk J."/>
            <person name="Bisova K."/>
            <person name="Chen C.J."/>
            <person name="Elias M."/>
            <person name="Gendler K."/>
            <person name="Hauser C."/>
            <person name="Lamb M.R."/>
            <person name="Ledford H."/>
            <person name="Long J.C."/>
            <person name="Minagawa J."/>
            <person name="Page M.D."/>
            <person name="Pan J."/>
            <person name="Pootakham W."/>
            <person name="Roje S."/>
            <person name="Rose A."/>
            <person name="Stahlberg E."/>
            <person name="Terauchi A.M."/>
            <person name="Yang P."/>
            <person name="Ball S."/>
            <person name="Bowler C."/>
            <person name="Dieckmann C.L."/>
            <person name="Gladyshev V.N."/>
            <person name="Green P."/>
            <person name="Jorgensen R."/>
            <person name="Mayfield S."/>
            <person name="Mueller-Roeber B."/>
            <person name="Rajamani S."/>
            <person name="Sayre R.T."/>
            <person name="Brokstein P."/>
            <person name="Dubchak I."/>
            <person name="Goodstein D."/>
            <person name="Hornick L."/>
            <person name="Huang Y.W."/>
            <person name="Jhaveri J."/>
            <person name="Luo Y."/>
            <person name="Martinez D."/>
            <person name="Ngau W.C."/>
            <person name="Otillar B."/>
            <person name="Poliakov A."/>
            <person name="Porter A."/>
            <person name="Szajkowski L."/>
            <person name="Werner G."/>
            <person name="Zhou K."/>
            <person name="Grigoriev I.V."/>
            <person name="Rokhsar D.S."/>
            <person name="Grossman A.R."/>
        </authorList>
    </citation>
    <scope>NUCLEOTIDE SEQUENCE [LARGE SCALE GENOMIC DNA]</scope>
    <source>
        <strain evidence="3">CC-503</strain>
    </source>
</reference>
<dbReference type="InParanoid" id="A0A2K3DGU3"/>
<feature type="compositionally biased region" description="Basic and acidic residues" evidence="1">
    <location>
        <begin position="77"/>
        <end position="90"/>
    </location>
</feature>
<feature type="region of interest" description="Disordered" evidence="1">
    <location>
        <begin position="384"/>
        <end position="408"/>
    </location>
</feature>
<name>A0A2K3DGU3_CHLRE</name>
<feature type="compositionally biased region" description="Low complexity" evidence="1">
    <location>
        <begin position="550"/>
        <end position="563"/>
    </location>
</feature>
<feature type="compositionally biased region" description="Gly residues" evidence="1">
    <location>
        <begin position="459"/>
        <end position="477"/>
    </location>
</feature>
<dbReference type="Gramene" id="PNW79755">
    <property type="protein sequence ID" value="PNW79755"/>
    <property type="gene ID" value="CHLRE_08g365351v5"/>
</dbReference>
<evidence type="ECO:0000313" key="3">
    <source>
        <dbReference type="Proteomes" id="UP000006906"/>
    </source>
</evidence>
<dbReference type="EMBL" id="CM008969">
    <property type="protein sequence ID" value="PNW79755.1"/>
    <property type="molecule type" value="Genomic_DNA"/>
</dbReference>
<feature type="compositionally biased region" description="Low complexity" evidence="1">
    <location>
        <begin position="1"/>
        <end position="17"/>
    </location>
</feature>
<sequence>MLRSRGGAAALSAASSRHPPLPVKLSVRLGPGVSLHSGLAAALLQELIKFIQFARGQTQTPFEHLRAALQSSLESLAEQHEQEQKQEQELRASGATHARLTRPRRSRRLRLPSAVNRIIKFSESMDALLAAASPQLLAAAQPAAVAVVLGACPHRPRELYHITFSGPDGQPLLPLLQPPPSPQPLQPPRPPQPQPAAATGAVLLAPAAGSTAAASGSEAAAAAAATDAETGGWKPPMPPPPLSPPPHGQQEQQQQQQLHPPGQAVPRRGARRHQVPRSLGPDAAAALQAGLSDRERGAVRRALRGLVVAQTSVEAWSRLQRPTKMWLAVAPSAAAASTSGPAAPEAAATAAAAGAAGAAPSAAPQAYRDRSWGAAAAAAGAAGGSAKVPAPSTPPPPPPPPQGSGFRMCTRLPFTAGAACAAHGASAATATAAAARSTLPGASRALRKTLQVHIDIQASGGGSSAAGGAGCGGGAGVPGSRHGPHGGGAQGAGLAGAGGAGGGRGAAAGPVAWSTRPGAGGGGHYQAHDAEALVSLQLATSKLRLSQSPAAAAAPVASTAAGPRRSSAGGDRSYSQASDEAEGQAALLRGDGGLGPGAAAGSAAAMGTPQSKQRGGSGVAAAREVGMGAGAGACGGGAAAKGAFGAGGFDAAADARAGMDLDLNPDLGQQEAVGRLPEPVMLSRAPSVWWLCATSVRSVVKPEDQEG</sequence>
<feature type="region of interest" description="Disordered" evidence="1">
    <location>
        <begin position="76"/>
        <end position="107"/>
    </location>
</feature>
<feature type="region of interest" description="Disordered" evidence="1">
    <location>
        <begin position="161"/>
        <end position="197"/>
    </location>
</feature>
<evidence type="ECO:0000256" key="1">
    <source>
        <dbReference type="SAM" id="MobiDB-lite"/>
    </source>
</evidence>
<evidence type="ECO:0000313" key="2">
    <source>
        <dbReference type="EMBL" id="PNW79755.1"/>
    </source>
</evidence>
<dbReference type="KEGG" id="cre:CHLRE_08g365351v5"/>
<keyword evidence="3" id="KW-1185">Reference proteome</keyword>
<dbReference type="GeneID" id="66054350"/>
<feature type="region of interest" description="Disordered" evidence="1">
    <location>
        <begin position="218"/>
        <end position="279"/>
    </location>
</feature>
<dbReference type="InterPro" id="IPR053729">
    <property type="entry name" value="MAD2L1BP_domain_sf"/>
</dbReference>
<feature type="compositionally biased region" description="Low complexity" evidence="1">
    <location>
        <begin position="218"/>
        <end position="231"/>
    </location>
</feature>
<dbReference type="Proteomes" id="UP000006906">
    <property type="component" value="Chromosome 8"/>
</dbReference>
<feature type="region of interest" description="Disordered" evidence="1">
    <location>
        <begin position="550"/>
        <end position="619"/>
    </location>
</feature>
<accession>A0A2K3DGU3</accession>
<feature type="region of interest" description="Disordered" evidence="1">
    <location>
        <begin position="1"/>
        <end position="22"/>
    </location>
</feature>
<feature type="compositionally biased region" description="Pro residues" evidence="1">
    <location>
        <begin position="235"/>
        <end position="247"/>
    </location>
</feature>
<feature type="region of interest" description="Disordered" evidence="1">
    <location>
        <begin position="459"/>
        <end position="524"/>
    </location>
</feature>
<dbReference type="OrthoDB" id="552121at2759"/>
<dbReference type="RefSeq" id="XP_042921917.1">
    <property type="nucleotide sequence ID" value="XM_043064916.1"/>
</dbReference>
<feature type="compositionally biased region" description="Low complexity" evidence="1">
    <location>
        <begin position="248"/>
        <end position="262"/>
    </location>
</feature>
<dbReference type="AlphaFoldDB" id="A0A2K3DGU3"/>